<evidence type="ECO:0000256" key="1">
    <source>
        <dbReference type="SAM" id="MobiDB-lite"/>
    </source>
</evidence>
<gene>
    <name evidence="2" type="ORF">CEXT_234831</name>
</gene>
<organism evidence="2 3">
    <name type="scientific">Caerostris extrusa</name>
    <name type="common">Bark spider</name>
    <name type="synonym">Caerostris bankana</name>
    <dbReference type="NCBI Taxonomy" id="172846"/>
    <lineage>
        <taxon>Eukaryota</taxon>
        <taxon>Metazoa</taxon>
        <taxon>Ecdysozoa</taxon>
        <taxon>Arthropoda</taxon>
        <taxon>Chelicerata</taxon>
        <taxon>Arachnida</taxon>
        <taxon>Araneae</taxon>
        <taxon>Araneomorphae</taxon>
        <taxon>Entelegynae</taxon>
        <taxon>Araneoidea</taxon>
        <taxon>Araneidae</taxon>
        <taxon>Caerostris</taxon>
    </lineage>
</organism>
<dbReference type="EMBL" id="BPLR01006468">
    <property type="protein sequence ID" value="GIY10070.1"/>
    <property type="molecule type" value="Genomic_DNA"/>
</dbReference>
<accession>A0AAV4QPT5</accession>
<name>A0AAV4QPT5_CAEEX</name>
<sequence>MQDMLDGLARKIHGGKDLDSCVQCLREESRHSEEIFMKKILTNQSFKNLSNENLLISEEFSKNETKYSENLKCDDKAHLDGIPKDEYGTSTNIDSESKFDARIIQNLESCNETLEKDTQEVVTQPKRPRKLSSRRNSRRISRDIKENGNVTPSDTSANGNGWQTDFLYNVSPVFVPKFLTYAEKHKTETTQQDSATVFLKERSNSLENVLVKKKWT</sequence>
<reference evidence="2 3" key="1">
    <citation type="submission" date="2021-06" db="EMBL/GenBank/DDBJ databases">
        <title>Caerostris extrusa draft genome.</title>
        <authorList>
            <person name="Kono N."/>
            <person name="Arakawa K."/>
        </authorList>
    </citation>
    <scope>NUCLEOTIDE SEQUENCE [LARGE SCALE GENOMIC DNA]</scope>
</reference>
<dbReference type="AlphaFoldDB" id="A0AAV4QPT5"/>
<protein>
    <submittedName>
        <fullName evidence="2">Uncharacterized protein</fullName>
    </submittedName>
</protein>
<evidence type="ECO:0000313" key="3">
    <source>
        <dbReference type="Proteomes" id="UP001054945"/>
    </source>
</evidence>
<feature type="compositionally biased region" description="Basic residues" evidence="1">
    <location>
        <begin position="126"/>
        <end position="139"/>
    </location>
</feature>
<proteinExistence type="predicted"/>
<keyword evidence="3" id="KW-1185">Reference proteome</keyword>
<feature type="compositionally biased region" description="Polar residues" evidence="1">
    <location>
        <begin position="148"/>
        <end position="161"/>
    </location>
</feature>
<comment type="caution">
    <text evidence="2">The sequence shown here is derived from an EMBL/GenBank/DDBJ whole genome shotgun (WGS) entry which is preliminary data.</text>
</comment>
<feature type="region of interest" description="Disordered" evidence="1">
    <location>
        <begin position="115"/>
        <end position="161"/>
    </location>
</feature>
<dbReference type="Proteomes" id="UP001054945">
    <property type="component" value="Unassembled WGS sequence"/>
</dbReference>
<evidence type="ECO:0000313" key="2">
    <source>
        <dbReference type="EMBL" id="GIY10070.1"/>
    </source>
</evidence>